<geneLocation type="plasmid" evidence="2 3">
    <name>pDGEO02</name>
</geneLocation>
<dbReference type="RefSeq" id="WP_012173322.1">
    <property type="nucleotide sequence ID" value="NC_009939.1"/>
</dbReference>
<protein>
    <submittedName>
        <fullName evidence="2">Uncharacterized protein</fullName>
    </submittedName>
</protein>
<dbReference type="Proteomes" id="UP000002431">
    <property type="component" value="Plasmid pDGEO02"/>
</dbReference>
<keyword evidence="2" id="KW-0614">Plasmid</keyword>
<reference evidence="2" key="1">
    <citation type="submission" date="2007-10" db="EMBL/GenBank/DDBJ databases">
        <title>Complete sequence of Plasmid2 pDGEO02 of Deinococcus geothermalis DSM 11300.</title>
        <authorList>
            <consortium name="US DOE Joint Genome Institute"/>
            <person name="Copeland A."/>
            <person name="Lucas S."/>
            <person name="Lapidus A."/>
            <person name="Barry K."/>
            <person name="Detter J.C."/>
            <person name="Glavina del Rio T."/>
            <person name="Hammon N."/>
            <person name="Israni S."/>
            <person name="Dalin E."/>
            <person name="Tice H."/>
            <person name="Pitluck S."/>
            <person name="Brettin T."/>
            <person name="Bruce D."/>
            <person name="Han C."/>
            <person name="Tapia R."/>
            <person name="Saunders E."/>
            <person name="Gilna P."/>
            <person name="Schmutz J."/>
            <person name="Larimer F."/>
            <person name="Land M."/>
            <person name="Hauser L."/>
            <person name="Kyrpides N."/>
            <person name="Kim E."/>
            <person name="Daly M.J."/>
            <person name="Fredrickson J.K."/>
            <person name="Makarova K.S."/>
            <person name="Gaidamakova E.K."/>
            <person name="Zhai M."/>
            <person name="Richardson P."/>
        </authorList>
    </citation>
    <scope>NUCLEOTIDE SEQUENCE [LARGE SCALE GENOMIC DNA]</scope>
    <source>
        <strain evidence="2">DSM 11300</strain>
        <plasmid evidence="2">pDGEO02</plasmid>
    </source>
</reference>
<evidence type="ECO:0000256" key="1">
    <source>
        <dbReference type="SAM" id="MobiDB-lite"/>
    </source>
</evidence>
<proteinExistence type="predicted"/>
<sequence>MPELNFTLTDPAGWSELAPGVTGLPAFTETPYSQRSVVLLPPRGFLSLLSRLTPSGAVRLASFLPAPALSLRAATLPPNFRVYVPPKGGGGGGGGGIRTPTVSLADRPGSPQFVGRTRDRPMR</sequence>
<accession>A8ZRF6</accession>
<dbReference type="HOGENOM" id="CLU_2011502_0_0_0"/>
<dbReference type="EMBL" id="CP000856">
    <property type="protein sequence ID" value="ABW35065.1"/>
    <property type="molecule type" value="Genomic_DNA"/>
</dbReference>
<evidence type="ECO:0000313" key="3">
    <source>
        <dbReference type="Proteomes" id="UP000002431"/>
    </source>
</evidence>
<dbReference type="KEGG" id="dge:Dgeo_3024"/>
<feature type="region of interest" description="Disordered" evidence="1">
    <location>
        <begin position="87"/>
        <end position="123"/>
    </location>
</feature>
<dbReference type="AlphaFoldDB" id="A8ZRF6"/>
<evidence type="ECO:0000313" key="2">
    <source>
        <dbReference type="EMBL" id="ABW35065.1"/>
    </source>
</evidence>
<gene>
    <name evidence="2" type="ORF">Dgeo_3024</name>
</gene>
<organism evidence="2 3">
    <name type="scientific">Deinococcus geothermalis (strain DSM 11300 / CIP 105573 / AG-3a)</name>
    <dbReference type="NCBI Taxonomy" id="319795"/>
    <lineage>
        <taxon>Bacteria</taxon>
        <taxon>Thermotogati</taxon>
        <taxon>Deinococcota</taxon>
        <taxon>Deinococci</taxon>
        <taxon>Deinococcales</taxon>
        <taxon>Deinococcaceae</taxon>
        <taxon>Deinococcus</taxon>
    </lineage>
</organism>
<keyword evidence="3" id="KW-1185">Reference proteome</keyword>
<name>A8ZRF6_DEIGD</name>
<feature type="compositionally biased region" description="Gly residues" evidence="1">
    <location>
        <begin position="87"/>
        <end position="97"/>
    </location>
</feature>